<sequence length="35" mass="3877">MQSILDEVGLMHHPKAYYDASFLSRSATSDSQFSG</sequence>
<accession>A0A183JFN2</accession>
<name>A0A183JFN2_9TREM</name>
<proteinExistence type="predicted"/>
<reference evidence="3" key="1">
    <citation type="submission" date="2016-06" db="UniProtKB">
        <authorList>
            <consortium name="WormBaseParasite"/>
        </authorList>
    </citation>
    <scope>IDENTIFICATION</scope>
</reference>
<evidence type="ECO:0000313" key="3">
    <source>
        <dbReference type="WBParaSite" id="SCUD_0000149901-mRNA-1"/>
    </source>
</evidence>
<keyword evidence="2" id="KW-1185">Reference proteome</keyword>
<evidence type="ECO:0000313" key="1">
    <source>
        <dbReference type="EMBL" id="VDO68091.1"/>
    </source>
</evidence>
<dbReference type="AlphaFoldDB" id="A0A183JFN2"/>
<gene>
    <name evidence="1" type="ORF">SCUD_LOCUS1500</name>
</gene>
<evidence type="ECO:0000313" key="2">
    <source>
        <dbReference type="Proteomes" id="UP000279833"/>
    </source>
</evidence>
<organism evidence="3">
    <name type="scientific">Schistosoma curassoni</name>
    <dbReference type="NCBI Taxonomy" id="6186"/>
    <lineage>
        <taxon>Eukaryota</taxon>
        <taxon>Metazoa</taxon>
        <taxon>Spiralia</taxon>
        <taxon>Lophotrochozoa</taxon>
        <taxon>Platyhelminthes</taxon>
        <taxon>Trematoda</taxon>
        <taxon>Digenea</taxon>
        <taxon>Strigeidida</taxon>
        <taxon>Schistosomatoidea</taxon>
        <taxon>Schistosomatidae</taxon>
        <taxon>Schistosoma</taxon>
    </lineage>
</organism>
<dbReference type="Proteomes" id="UP000279833">
    <property type="component" value="Unassembled WGS sequence"/>
</dbReference>
<dbReference type="WBParaSite" id="SCUD_0000149901-mRNA-1">
    <property type="protein sequence ID" value="SCUD_0000149901-mRNA-1"/>
    <property type="gene ID" value="SCUD_0000149901"/>
</dbReference>
<protein>
    <submittedName>
        <fullName evidence="3">Transposase</fullName>
    </submittedName>
</protein>
<dbReference type="EMBL" id="UZAK01001226">
    <property type="protein sequence ID" value="VDO68091.1"/>
    <property type="molecule type" value="Genomic_DNA"/>
</dbReference>
<reference evidence="1 2" key="2">
    <citation type="submission" date="2018-11" db="EMBL/GenBank/DDBJ databases">
        <authorList>
            <consortium name="Pathogen Informatics"/>
        </authorList>
    </citation>
    <scope>NUCLEOTIDE SEQUENCE [LARGE SCALE GENOMIC DNA]</scope>
    <source>
        <strain evidence="1">Dakar</strain>
        <strain evidence="2">Dakar, Senegal</strain>
    </source>
</reference>